<dbReference type="Proteomes" id="UP000051836">
    <property type="component" value="Unassembled WGS sequence"/>
</dbReference>
<name>A0A0Q3PD73_AMAAE</name>
<evidence type="ECO:0000313" key="1">
    <source>
        <dbReference type="EMBL" id="KQK78795.1"/>
    </source>
</evidence>
<accession>A0A0Q3PD73</accession>
<comment type="caution">
    <text evidence="1">The sequence shown here is derived from an EMBL/GenBank/DDBJ whole genome shotgun (WGS) entry which is preliminary data.</text>
</comment>
<gene>
    <name evidence="1" type="ORF">AAES_113447</name>
</gene>
<keyword evidence="2" id="KW-1185">Reference proteome</keyword>
<dbReference type="OrthoDB" id="10631218at2759"/>
<proteinExistence type="predicted"/>
<dbReference type="EMBL" id="LMAW01002634">
    <property type="protein sequence ID" value="KQK78795.1"/>
    <property type="molecule type" value="Genomic_DNA"/>
</dbReference>
<evidence type="ECO:0000313" key="2">
    <source>
        <dbReference type="Proteomes" id="UP000051836"/>
    </source>
</evidence>
<organism evidence="1 2">
    <name type="scientific">Amazona aestiva</name>
    <name type="common">Blue-fronted Amazon parrot</name>
    <dbReference type="NCBI Taxonomy" id="12930"/>
    <lineage>
        <taxon>Eukaryota</taxon>
        <taxon>Metazoa</taxon>
        <taxon>Chordata</taxon>
        <taxon>Craniata</taxon>
        <taxon>Vertebrata</taxon>
        <taxon>Euteleostomi</taxon>
        <taxon>Archelosauria</taxon>
        <taxon>Archosauria</taxon>
        <taxon>Dinosauria</taxon>
        <taxon>Saurischia</taxon>
        <taxon>Theropoda</taxon>
        <taxon>Coelurosauria</taxon>
        <taxon>Aves</taxon>
        <taxon>Neognathae</taxon>
        <taxon>Neoaves</taxon>
        <taxon>Telluraves</taxon>
        <taxon>Australaves</taxon>
        <taxon>Psittaciformes</taxon>
        <taxon>Psittacidae</taxon>
        <taxon>Amazona</taxon>
    </lineage>
</organism>
<reference evidence="1 2" key="1">
    <citation type="submission" date="2015-10" db="EMBL/GenBank/DDBJ databases">
        <authorList>
            <person name="Gilbert D.G."/>
        </authorList>
    </citation>
    <scope>NUCLEOTIDE SEQUENCE [LARGE SCALE GENOMIC DNA]</scope>
    <source>
        <strain evidence="1">FVVF132</strain>
    </source>
</reference>
<protein>
    <submittedName>
        <fullName evidence="1">Uncharacterized protein</fullName>
    </submittedName>
</protein>
<dbReference type="AlphaFoldDB" id="A0A0Q3PD73"/>
<sequence length="159" mass="17947">MQLWLAVGNEEAEAVQELKQKPPGPVRDTFACAFLLLMTEFLFDPVYKLPKIENNPNFSALGRKIKPYKDIQQLLWGASNMEECGMKEELVEKKEKLLVDAPSDEMKVLLAFAGSPSSGTRTTHSLDFLPLAWVMFKSELCCSLRHLAKLLLGFVPYLL</sequence>